<accession>A0A930DFU3</accession>
<comment type="caution">
    <text evidence="1">The sequence shown here is derived from an EMBL/GenBank/DDBJ whole genome shotgun (WGS) entry which is preliminary data.</text>
</comment>
<organism evidence="1 2">
    <name type="scientific">Neisseria sicca</name>
    <dbReference type="NCBI Taxonomy" id="490"/>
    <lineage>
        <taxon>Bacteria</taxon>
        <taxon>Pseudomonadati</taxon>
        <taxon>Pseudomonadota</taxon>
        <taxon>Betaproteobacteria</taxon>
        <taxon>Neisseriales</taxon>
        <taxon>Neisseriaceae</taxon>
        <taxon>Neisseria</taxon>
    </lineage>
</organism>
<dbReference type="AlphaFoldDB" id="A0A930DFU3"/>
<proteinExistence type="predicted"/>
<reference evidence="1" key="1">
    <citation type="submission" date="2020-04" db="EMBL/GenBank/DDBJ databases">
        <title>Deep metagenomics examines the oral microbiome during advanced dental caries in children, revealing novel taxa and co-occurrences with host molecules.</title>
        <authorList>
            <person name="Baker J.L."/>
            <person name="Morton J.T."/>
            <person name="Dinis M."/>
            <person name="Alvarez R."/>
            <person name="Tran N.C."/>
            <person name="Knight R."/>
            <person name="Edlund A."/>
        </authorList>
    </citation>
    <scope>NUCLEOTIDE SEQUENCE</scope>
    <source>
        <strain evidence="1">JCVI_32_bin.62</strain>
    </source>
</reference>
<protein>
    <submittedName>
        <fullName evidence="1">Uncharacterized protein</fullName>
    </submittedName>
</protein>
<evidence type="ECO:0000313" key="2">
    <source>
        <dbReference type="Proteomes" id="UP000780345"/>
    </source>
</evidence>
<sequence>MPRVSEAINIGNGVVNASNISSNNLVLPNQDNSSREYTSQDWVNAAGATYGYLDNLLQIGGKSLPFANSAAIGSASYNLC</sequence>
<name>A0A930DFU3_NEISI</name>
<dbReference type="Proteomes" id="UP000780345">
    <property type="component" value="Unassembled WGS sequence"/>
</dbReference>
<evidence type="ECO:0000313" key="1">
    <source>
        <dbReference type="EMBL" id="MBF1264829.1"/>
    </source>
</evidence>
<gene>
    <name evidence="1" type="ORF">HXM80_03920</name>
</gene>
<dbReference type="EMBL" id="JABZQQ010000021">
    <property type="protein sequence ID" value="MBF1264829.1"/>
    <property type="molecule type" value="Genomic_DNA"/>
</dbReference>